<dbReference type="HOGENOM" id="CLU_2263284_0_0_1"/>
<gene>
    <name evidence="1" type="ORF">COCVIDRAFT_40453</name>
</gene>
<proteinExistence type="predicted"/>
<evidence type="ECO:0000313" key="2">
    <source>
        <dbReference type="Proteomes" id="UP000054337"/>
    </source>
</evidence>
<sequence length="103" mass="11712">MHGVRGKCLALRLETQTRAVKPALPHRLCWTAGRLLSKKIDIVATRSRIPIQICVRYCHVHWLAEIKVSSRPTPGICPISLLLYTTNRARHLFPFEGGMHLHP</sequence>
<dbReference type="RefSeq" id="XP_014553503.1">
    <property type="nucleotide sequence ID" value="XM_014698017.1"/>
</dbReference>
<reference evidence="1 2" key="1">
    <citation type="journal article" date="2013" name="PLoS Genet.">
        <title>Comparative genome structure, secondary metabolite, and effector coding capacity across Cochliobolus pathogens.</title>
        <authorList>
            <person name="Condon B.J."/>
            <person name="Leng Y."/>
            <person name="Wu D."/>
            <person name="Bushley K.E."/>
            <person name="Ohm R.A."/>
            <person name="Otillar R."/>
            <person name="Martin J."/>
            <person name="Schackwitz W."/>
            <person name="Grimwood J."/>
            <person name="MohdZainudin N."/>
            <person name="Xue C."/>
            <person name="Wang R."/>
            <person name="Manning V.A."/>
            <person name="Dhillon B."/>
            <person name="Tu Z.J."/>
            <person name="Steffenson B.J."/>
            <person name="Salamov A."/>
            <person name="Sun H."/>
            <person name="Lowry S."/>
            <person name="LaButti K."/>
            <person name="Han J."/>
            <person name="Copeland A."/>
            <person name="Lindquist E."/>
            <person name="Barry K."/>
            <person name="Schmutz J."/>
            <person name="Baker S.E."/>
            <person name="Ciuffetti L.M."/>
            <person name="Grigoriev I.V."/>
            <person name="Zhong S."/>
            <person name="Turgeon B.G."/>
        </authorList>
    </citation>
    <scope>NUCLEOTIDE SEQUENCE [LARGE SCALE GENOMIC DNA]</scope>
    <source>
        <strain evidence="1 2">FI3</strain>
    </source>
</reference>
<evidence type="ECO:0000313" key="1">
    <source>
        <dbReference type="EMBL" id="EUN23923.1"/>
    </source>
</evidence>
<organism evidence="1 2">
    <name type="scientific">Bipolaris victoriae (strain FI3)</name>
    <name type="common">Victoria blight of oats agent</name>
    <name type="synonym">Cochliobolus victoriae</name>
    <dbReference type="NCBI Taxonomy" id="930091"/>
    <lineage>
        <taxon>Eukaryota</taxon>
        <taxon>Fungi</taxon>
        <taxon>Dikarya</taxon>
        <taxon>Ascomycota</taxon>
        <taxon>Pezizomycotina</taxon>
        <taxon>Dothideomycetes</taxon>
        <taxon>Pleosporomycetidae</taxon>
        <taxon>Pleosporales</taxon>
        <taxon>Pleosporineae</taxon>
        <taxon>Pleosporaceae</taxon>
        <taxon>Bipolaris</taxon>
    </lineage>
</organism>
<dbReference type="Proteomes" id="UP000054337">
    <property type="component" value="Unassembled WGS sequence"/>
</dbReference>
<dbReference type="OrthoDB" id="3688594at2759"/>
<keyword evidence="2" id="KW-1185">Reference proteome</keyword>
<accession>W7E0P9</accession>
<dbReference type="GeneID" id="26256889"/>
<dbReference type="AlphaFoldDB" id="W7E0P9"/>
<dbReference type="EMBL" id="KI968776">
    <property type="protein sequence ID" value="EUN23923.1"/>
    <property type="molecule type" value="Genomic_DNA"/>
</dbReference>
<protein>
    <submittedName>
        <fullName evidence="1">Uncharacterized protein</fullName>
    </submittedName>
</protein>
<name>W7E0P9_BIPV3</name>